<evidence type="ECO:0000313" key="3">
    <source>
        <dbReference type="Proteomes" id="UP000278756"/>
    </source>
</evidence>
<organism evidence="2 3">
    <name type="scientific">Asticcacaulis excentricus</name>
    <dbReference type="NCBI Taxonomy" id="78587"/>
    <lineage>
        <taxon>Bacteria</taxon>
        <taxon>Pseudomonadati</taxon>
        <taxon>Pseudomonadota</taxon>
        <taxon>Alphaproteobacteria</taxon>
        <taxon>Caulobacterales</taxon>
        <taxon>Caulobacteraceae</taxon>
        <taxon>Asticcacaulis</taxon>
    </lineage>
</organism>
<feature type="transmembrane region" description="Helical" evidence="1">
    <location>
        <begin position="214"/>
        <end position="231"/>
    </location>
</feature>
<dbReference type="RefSeq" id="WP_126423789.1">
    <property type="nucleotide sequence ID" value="NZ_AP018828.1"/>
</dbReference>
<dbReference type="AlphaFoldDB" id="A0A3G9GA41"/>
<dbReference type="EMBL" id="AP018828">
    <property type="protein sequence ID" value="BBF82183.1"/>
    <property type="molecule type" value="Genomic_DNA"/>
</dbReference>
<feature type="transmembrane region" description="Helical" evidence="1">
    <location>
        <begin position="278"/>
        <end position="297"/>
    </location>
</feature>
<name>A0A3G9GA41_9CAUL</name>
<proteinExistence type="predicted"/>
<evidence type="ECO:0000313" key="2">
    <source>
        <dbReference type="EMBL" id="BBF82183.1"/>
    </source>
</evidence>
<feature type="transmembrane region" description="Helical" evidence="1">
    <location>
        <begin position="58"/>
        <end position="81"/>
    </location>
</feature>
<sequence length="354" mass="38689">MQPAFQILLRLDQERLLSRWRVWRRRPSDIVVALALLSGLLFGLFQALSAQAHDNHPIWAYSAALLFVAAWQVYPSARSVYAQGLLRGPFFPLISDPQVRRVWFALRTAVLCLPVGLTLLGFQAVLAPRDLGLWSLGAVLGLGAGMVSALMPPLFAAEASTRTAPLPFAALAPLWCRLRHKRLWLPCGLLIIGIPLATHLALSNNPEPQTGLGLFGIGSALLAVLLCPVSGELTQFLRWQPGAMARSLRQTALNPFVLWLGLSLLSLLISGAPLKEGLMILLALAAAVGVLILWTFLTRFSHTPATADWVLGIDLAVAALLALLALPAALLWLAVRLILLMRRVRRERWRPSLP</sequence>
<evidence type="ECO:0000256" key="1">
    <source>
        <dbReference type="SAM" id="Phobius"/>
    </source>
</evidence>
<dbReference type="Proteomes" id="UP000278756">
    <property type="component" value="Chromosome 2"/>
</dbReference>
<feature type="transmembrane region" description="Helical" evidence="1">
    <location>
        <begin position="252"/>
        <end position="272"/>
    </location>
</feature>
<keyword evidence="1" id="KW-1133">Transmembrane helix</keyword>
<reference evidence="3" key="2">
    <citation type="journal article" date="2017" name="Plant Physiol. Biochem.">
        <title>Differential oxidative and antioxidative response of duckweed Lemna minor toward plant growth promoting/inhibiting bacteria.</title>
        <authorList>
            <person name="Ishizawa H."/>
            <person name="Kuroda M."/>
            <person name="Morikawa M."/>
            <person name="Ike M."/>
        </authorList>
    </citation>
    <scope>NUCLEOTIDE SEQUENCE [LARGE SCALE GENOMIC DNA]</scope>
    <source>
        <strain evidence="3">M6</strain>
    </source>
</reference>
<keyword evidence="1" id="KW-0472">Membrane</keyword>
<reference evidence="3" key="1">
    <citation type="journal article" date="2017" name="Biotechnol. Biofuels">
        <title>Evaluation of environmental bacterial communities as a factor affecting the growth of duckweed Lemna minor.</title>
        <authorList>
            <person name="Ishizawa H."/>
            <person name="Kuroda M."/>
            <person name="Morikawa M."/>
            <person name="Ike M."/>
        </authorList>
    </citation>
    <scope>NUCLEOTIDE SEQUENCE [LARGE SCALE GENOMIC DNA]</scope>
    <source>
        <strain evidence="3">M6</strain>
    </source>
</reference>
<protein>
    <submittedName>
        <fullName evidence="2">Uncharacterized protein</fullName>
    </submittedName>
</protein>
<gene>
    <name evidence="2" type="ORF">EM6_2813</name>
</gene>
<dbReference type="OrthoDB" id="7173089at2"/>
<feature type="transmembrane region" description="Helical" evidence="1">
    <location>
        <begin position="102"/>
        <end position="125"/>
    </location>
</feature>
<feature type="transmembrane region" description="Helical" evidence="1">
    <location>
        <begin position="309"/>
        <end position="335"/>
    </location>
</feature>
<feature type="transmembrane region" description="Helical" evidence="1">
    <location>
        <begin position="30"/>
        <end position="52"/>
    </location>
</feature>
<accession>A0A3G9GA41</accession>
<feature type="transmembrane region" description="Helical" evidence="1">
    <location>
        <begin position="131"/>
        <end position="155"/>
    </location>
</feature>
<feature type="transmembrane region" description="Helical" evidence="1">
    <location>
        <begin position="183"/>
        <end position="202"/>
    </location>
</feature>
<keyword evidence="1" id="KW-0812">Transmembrane</keyword>